<proteinExistence type="predicted"/>
<sequence length="24" mass="2942">MTKAEYSKEPINFETELILRDEVW</sequence>
<protein>
    <submittedName>
        <fullName evidence="1">Uncharacterized protein</fullName>
    </submittedName>
</protein>
<organism evidence="1">
    <name type="scientific">marine metagenome</name>
    <dbReference type="NCBI Taxonomy" id="408172"/>
    <lineage>
        <taxon>unclassified sequences</taxon>
        <taxon>metagenomes</taxon>
        <taxon>ecological metagenomes</taxon>
    </lineage>
</organism>
<accession>A0A382FW65</accession>
<dbReference type="AlphaFoldDB" id="A0A382FW65"/>
<name>A0A382FW65_9ZZZZ</name>
<feature type="non-terminal residue" evidence="1">
    <location>
        <position position="24"/>
    </location>
</feature>
<dbReference type="EMBL" id="UINC01052211">
    <property type="protein sequence ID" value="SVB67278.1"/>
    <property type="molecule type" value="Genomic_DNA"/>
</dbReference>
<evidence type="ECO:0000313" key="1">
    <source>
        <dbReference type="EMBL" id="SVB67278.1"/>
    </source>
</evidence>
<reference evidence="1" key="1">
    <citation type="submission" date="2018-05" db="EMBL/GenBank/DDBJ databases">
        <authorList>
            <person name="Lanie J.A."/>
            <person name="Ng W.-L."/>
            <person name="Kazmierczak K.M."/>
            <person name="Andrzejewski T.M."/>
            <person name="Davidsen T.M."/>
            <person name="Wayne K.J."/>
            <person name="Tettelin H."/>
            <person name="Glass J.I."/>
            <person name="Rusch D."/>
            <person name="Podicherti R."/>
            <person name="Tsui H.-C.T."/>
            <person name="Winkler M.E."/>
        </authorList>
    </citation>
    <scope>NUCLEOTIDE SEQUENCE</scope>
</reference>
<gene>
    <name evidence="1" type="ORF">METZ01_LOCUS220132</name>
</gene>